<dbReference type="EMBL" id="UINC01183998">
    <property type="protein sequence ID" value="SVD95007.1"/>
    <property type="molecule type" value="Genomic_DNA"/>
</dbReference>
<accession>A0A382ZHI6</accession>
<dbReference type="AlphaFoldDB" id="A0A382ZHI6"/>
<organism evidence="1">
    <name type="scientific">marine metagenome</name>
    <dbReference type="NCBI Taxonomy" id="408172"/>
    <lineage>
        <taxon>unclassified sequences</taxon>
        <taxon>metagenomes</taxon>
        <taxon>ecological metagenomes</taxon>
    </lineage>
</organism>
<proteinExistence type="predicted"/>
<sequence>MADTIVGATSHLIPDRFAIFFKW</sequence>
<evidence type="ECO:0000313" key="1">
    <source>
        <dbReference type="EMBL" id="SVD95007.1"/>
    </source>
</evidence>
<gene>
    <name evidence="1" type="ORF">METZ01_LOCUS447861</name>
</gene>
<protein>
    <submittedName>
        <fullName evidence="1">Uncharacterized protein</fullName>
    </submittedName>
</protein>
<name>A0A382ZHI6_9ZZZZ</name>
<reference evidence="1" key="1">
    <citation type="submission" date="2018-05" db="EMBL/GenBank/DDBJ databases">
        <authorList>
            <person name="Lanie J.A."/>
            <person name="Ng W.-L."/>
            <person name="Kazmierczak K.M."/>
            <person name="Andrzejewski T.M."/>
            <person name="Davidsen T.M."/>
            <person name="Wayne K.J."/>
            <person name="Tettelin H."/>
            <person name="Glass J.I."/>
            <person name="Rusch D."/>
            <person name="Podicherti R."/>
            <person name="Tsui H.-C.T."/>
            <person name="Winkler M.E."/>
        </authorList>
    </citation>
    <scope>NUCLEOTIDE SEQUENCE</scope>
</reference>